<gene>
    <name evidence="2" type="ORF">BN7_6139</name>
</gene>
<dbReference type="EMBL" id="CAIF01000252">
    <property type="protein sequence ID" value="CCH46546.1"/>
    <property type="molecule type" value="Genomic_DNA"/>
</dbReference>
<name>K0KTP6_WICCF</name>
<evidence type="ECO:0000256" key="1">
    <source>
        <dbReference type="SAM" id="SignalP"/>
    </source>
</evidence>
<dbReference type="InParanoid" id="K0KTP6"/>
<dbReference type="HOGENOM" id="CLU_127832_0_0_1"/>
<keyword evidence="3" id="KW-1185">Reference proteome</keyword>
<keyword evidence="1" id="KW-0732">Signal</keyword>
<organism evidence="2 3">
    <name type="scientific">Wickerhamomyces ciferrii (strain ATCC 14091 / BCRC 22168 / CBS 111 / JCM 3599 / NBRC 0793 / NRRL Y-1031 F-60-10)</name>
    <name type="common">Yeast</name>
    <name type="synonym">Pichia ciferrii</name>
    <dbReference type="NCBI Taxonomy" id="1206466"/>
    <lineage>
        <taxon>Eukaryota</taxon>
        <taxon>Fungi</taxon>
        <taxon>Dikarya</taxon>
        <taxon>Ascomycota</taxon>
        <taxon>Saccharomycotina</taxon>
        <taxon>Saccharomycetes</taxon>
        <taxon>Phaffomycetales</taxon>
        <taxon>Wickerhamomycetaceae</taxon>
        <taxon>Wickerhamomyces</taxon>
    </lineage>
</organism>
<protein>
    <submittedName>
        <fullName evidence="2">Secreted protein</fullName>
    </submittedName>
</protein>
<feature type="signal peptide" evidence="1">
    <location>
        <begin position="1"/>
        <end position="18"/>
    </location>
</feature>
<feature type="chain" id="PRO_5003834521" evidence="1">
    <location>
        <begin position="19"/>
        <end position="126"/>
    </location>
</feature>
<dbReference type="Proteomes" id="UP000009328">
    <property type="component" value="Unassembled WGS sequence"/>
</dbReference>
<sequence>MQLATALIQGLLLSGAIALPVSEPTNYPADTIEADNTTSGNLTVEGGLDGSHEKLCFEANKSVRCAGGNVKNCVSKYTSSKIGNAKQGTSYCSFWCSKNKNINDCKTNKKKFNYHPEFACADQDYC</sequence>
<comment type="caution">
    <text evidence="2">The sequence shown here is derived from an EMBL/GenBank/DDBJ whole genome shotgun (WGS) entry which is preliminary data.</text>
</comment>
<evidence type="ECO:0000313" key="2">
    <source>
        <dbReference type="EMBL" id="CCH46546.1"/>
    </source>
</evidence>
<reference evidence="2 3" key="1">
    <citation type="journal article" date="2012" name="Eukaryot. Cell">
        <title>Draft genome sequence of Wickerhamomyces ciferrii NRRL Y-1031 F-60-10.</title>
        <authorList>
            <person name="Schneider J."/>
            <person name="Andrea H."/>
            <person name="Blom J."/>
            <person name="Jaenicke S."/>
            <person name="Ruckert C."/>
            <person name="Schorsch C."/>
            <person name="Szczepanowski R."/>
            <person name="Farwick M."/>
            <person name="Goesmann A."/>
            <person name="Puhler A."/>
            <person name="Schaffer S."/>
            <person name="Tauch A."/>
            <person name="Kohler T."/>
            <person name="Brinkrolf K."/>
        </authorList>
    </citation>
    <scope>NUCLEOTIDE SEQUENCE [LARGE SCALE GENOMIC DNA]</scope>
    <source>
        <strain evidence="3">ATCC 14091 / BCRC 22168 / CBS 111 / JCM 3599 / NBRC 0793 / NRRL Y-1031 F-60-10</strain>
    </source>
</reference>
<proteinExistence type="predicted"/>
<accession>K0KTP6</accession>
<dbReference type="AlphaFoldDB" id="K0KTP6"/>
<evidence type="ECO:0000313" key="3">
    <source>
        <dbReference type="Proteomes" id="UP000009328"/>
    </source>
</evidence>